<dbReference type="SUPFAM" id="SSF117281">
    <property type="entry name" value="Kelch motif"/>
    <property type="match status" value="2"/>
</dbReference>
<protein>
    <recommendedName>
        <fullName evidence="2">DUF6603 domain-containing protein</fullName>
    </recommendedName>
</protein>
<organism evidence="3 4">
    <name type="scientific">Streptomyces antimicrobicus</name>
    <dbReference type="NCBI Taxonomy" id="2883108"/>
    <lineage>
        <taxon>Bacteria</taxon>
        <taxon>Bacillati</taxon>
        <taxon>Actinomycetota</taxon>
        <taxon>Actinomycetes</taxon>
        <taxon>Kitasatosporales</taxon>
        <taxon>Streptomycetaceae</taxon>
        <taxon>Streptomyces</taxon>
    </lineage>
</organism>
<name>A0ABS8B057_9ACTN</name>
<proteinExistence type="predicted"/>
<dbReference type="RefSeq" id="WP_226724366.1">
    <property type="nucleotide sequence ID" value="NZ_JAJAUY010000002.1"/>
</dbReference>
<feature type="region of interest" description="Disordered" evidence="1">
    <location>
        <begin position="1532"/>
        <end position="1556"/>
    </location>
</feature>
<dbReference type="InterPro" id="IPR037293">
    <property type="entry name" value="Gal_Oxidase_central_sf"/>
</dbReference>
<accession>A0ABS8B057</accession>
<evidence type="ECO:0000259" key="2">
    <source>
        <dbReference type="Pfam" id="PF20248"/>
    </source>
</evidence>
<sequence length="1556" mass="161586">MAERPGTLEHLAAALADIVRSTGAMVRDDLVLGTFECLGVRFPPEFLTDPRITPARRTIGAATAAVDAPERRLREAIRTGRAADMATAALELVQSCARVHAALPALTAALRASGPTLPGISQQQIDALATDLEAKLSKLSLARAMNASPLMAAWYTLFGVLERTFHPGEPATDPTRPPYEQLDLYLERLLPSLLDPAGQLRERYGWGTAAFDAAKLLAVLETVLTRIGLPALFVPATATTPPLLQALAVDVTPTADGAGLDVEVVLRGEGEVTRPVEGLRPGVTGTFGAAGSLPTGARGELRPSFALRLAPPAPDRPVGLLLSVRLESRPGQPVVLLGQAGGSRLEIDAFSVAAGLALTTDPATGHAHGAPLAEASLSGGRLVIDASAGDGFISSVLAGGRLEAGFELGLAFAPDTGLRFTGSGGLEVQIPVHLGLGPVEIRTVLVAARLGGGSVPVELSAGFTATLGPVTAAVERMGVVAEFSLPPGGGNLGPAQLDFAFKPPSGIGLLVDAGVVTGGGYLYADPDRGEYAGALELDFAGLVALKAIGLVSTRLPDRPGGFSLLVLITTEFGGGGIQLGYGFTLLAVGGLIGLNRGMDLRALVEGVATGRVESVMFPKDPVANAPRVISDLRTYFPPQDGTFLIGPMAKIGWGTPTLVSVSLGVVVEIPGNIAILGVLRCVLPTEQLPLLVLQVAFVGAIEFDRCRVWFFARIFDSRVLTMTLDGGMGLLVSWGDDPQLVLTVGGFHPAYKAPQLPFPVPERICVDILHQPGRLIRVSGYFAVTSNTVQFGAHAEIRLGFDDFGIEGHLGFDALFQFSPFAFVVRVSAGVCLKAFGVGIFGIDLDFQLEGVAPWRARGRGSISLLFFEISADFDITWGEEHHTTLPPVDALTLLAAELAKTEGWETRLPAGGTVPLVTLRPLGEQDRLVLHPLGSLFVRQRVLPLGVRIDRIGAQRPADAVRFRVEPAAGSELVRLSTTADKFAMAQFRDMDDADKLSAAGYEDQDAGIELGTAQDALAAVRAVRRSARYEAHVFDSTAAPHRTGSAGATGATRAAGAAGAVGASGTVTRFKSVSGAVFDRLRAGSSTSRSPLSRHEERLRRPFDAEDTARVSGPRFVIAHVRTNAQAFAPSGGLDQGQDGYRSRTAAEEALASWVAADPRLAGRLHVLPESEAARALARPGTWSAAGPAPYAAHLDAADAVRLADGAVLVAGGADGTGAVLASAAVCDPVTLDWTALPDLRTARTRHTVTRLADHRVLVTGGQDEHGRALSSVEIFDPVTGVWSGAGSLGTARYDHRATLLGTGEVLVTGGIGTPGDGTAGRTLSSAELLDPRTGTWKPARDMADARCRHEAVLLGEQGPVLVVGGALETGGEPAALAFCERYDRTTDSWAPAASLATPRTGHQATRLADGTVLVTGGRAPGADGPGAAGRFDSAEPPSVERYAPTADTWSAEAPLPGAGRSGHRAVPLRSGRVLLTGGTGGPGRTTGYRSTLLFDPATHTWTATGGPATGRHGFAAVELDDGRVLAVGGTVRSGPATPDGARTTTATAEVYTP</sequence>
<gene>
    <name evidence="3" type="ORF">LG632_00970</name>
</gene>
<dbReference type="Gene3D" id="2.130.10.80">
    <property type="entry name" value="Galactose oxidase/kelch, beta-propeller"/>
    <property type="match status" value="4"/>
</dbReference>
<keyword evidence="4" id="KW-1185">Reference proteome</keyword>
<reference evidence="3 4" key="1">
    <citation type="submission" date="2021-10" db="EMBL/GenBank/DDBJ databases">
        <title>Streptomyces sp. strain SMC 277, a novel streptomycete isolated from soil.</title>
        <authorList>
            <person name="Chanama M."/>
        </authorList>
    </citation>
    <scope>NUCLEOTIDE SEQUENCE [LARGE SCALE GENOMIC DNA]</scope>
    <source>
        <strain evidence="3 4">SMC 277</strain>
    </source>
</reference>
<dbReference type="Pfam" id="PF01344">
    <property type="entry name" value="Kelch_1"/>
    <property type="match status" value="1"/>
</dbReference>
<dbReference type="Proteomes" id="UP001199054">
    <property type="component" value="Unassembled WGS sequence"/>
</dbReference>
<comment type="caution">
    <text evidence="3">The sequence shown here is derived from an EMBL/GenBank/DDBJ whole genome shotgun (WGS) entry which is preliminary data.</text>
</comment>
<dbReference type="SMART" id="SM00612">
    <property type="entry name" value="Kelch"/>
    <property type="match status" value="5"/>
</dbReference>
<evidence type="ECO:0000313" key="4">
    <source>
        <dbReference type="Proteomes" id="UP001199054"/>
    </source>
</evidence>
<dbReference type="EMBL" id="JAJAUY010000002">
    <property type="protein sequence ID" value="MCB5177964.1"/>
    <property type="molecule type" value="Genomic_DNA"/>
</dbReference>
<dbReference type="Pfam" id="PF20248">
    <property type="entry name" value="DUF6603"/>
    <property type="match status" value="1"/>
</dbReference>
<dbReference type="InterPro" id="IPR015915">
    <property type="entry name" value="Kelch-typ_b-propeller"/>
</dbReference>
<dbReference type="InterPro" id="IPR006652">
    <property type="entry name" value="Kelch_1"/>
</dbReference>
<dbReference type="PANTHER" id="PTHR45632">
    <property type="entry name" value="LD33804P"/>
    <property type="match status" value="1"/>
</dbReference>
<evidence type="ECO:0000313" key="3">
    <source>
        <dbReference type="EMBL" id="MCB5177964.1"/>
    </source>
</evidence>
<evidence type="ECO:0000256" key="1">
    <source>
        <dbReference type="SAM" id="MobiDB-lite"/>
    </source>
</evidence>
<feature type="domain" description="DUF6603" evidence="2">
    <location>
        <begin position="432"/>
        <end position="995"/>
    </location>
</feature>
<dbReference type="InterPro" id="IPR046538">
    <property type="entry name" value="DUF6603"/>
</dbReference>
<dbReference type="PANTHER" id="PTHR45632:SF26">
    <property type="entry name" value="BTB DOMAIN-CONTAINING PROTEIN"/>
    <property type="match status" value="1"/>
</dbReference>
<feature type="region of interest" description="Disordered" evidence="1">
    <location>
        <begin position="1422"/>
        <end position="1443"/>
    </location>
</feature>